<protein>
    <submittedName>
        <fullName evidence="1">Uncharacterized protein</fullName>
    </submittedName>
</protein>
<comment type="caution">
    <text evidence="1">The sequence shown here is derived from an EMBL/GenBank/DDBJ whole genome shotgun (WGS) entry which is preliminary data.</text>
</comment>
<name>A0ABR6YN55_9BURK</name>
<proteinExistence type="predicted"/>
<dbReference type="RefSeq" id="WP_186862903.1">
    <property type="nucleotide sequence ID" value="NZ_JACOGC010000003.1"/>
</dbReference>
<reference evidence="1 2" key="1">
    <citation type="submission" date="2020-08" db="EMBL/GenBank/DDBJ databases">
        <title>Novel species isolated from subtropical streams in China.</title>
        <authorList>
            <person name="Lu H."/>
        </authorList>
    </citation>
    <scope>NUCLEOTIDE SEQUENCE [LARGE SCALE GENOMIC DNA]</scope>
    <source>
        <strain evidence="1 2">FT31W</strain>
    </source>
</reference>
<keyword evidence="2" id="KW-1185">Reference proteome</keyword>
<dbReference type="EMBL" id="JACOGC010000003">
    <property type="protein sequence ID" value="MBC3885322.1"/>
    <property type="molecule type" value="Genomic_DNA"/>
</dbReference>
<gene>
    <name evidence="1" type="ORF">H8K27_09305</name>
</gene>
<dbReference type="Proteomes" id="UP000613113">
    <property type="component" value="Unassembled WGS sequence"/>
</dbReference>
<evidence type="ECO:0000313" key="2">
    <source>
        <dbReference type="Proteomes" id="UP000613113"/>
    </source>
</evidence>
<accession>A0ABR6YN55</accession>
<sequence length="50" mass="5753">MWASIFTGLALLFILSLIVVMKAMNHEAKQAEEGKELKVVRLRDHRKTKT</sequence>
<evidence type="ECO:0000313" key="1">
    <source>
        <dbReference type="EMBL" id="MBC3885322.1"/>
    </source>
</evidence>
<organism evidence="1 2">
    <name type="scientific">Undibacterium griseum</name>
    <dbReference type="NCBI Taxonomy" id="2762295"/>
    <lineage>
        <taxon>Bacteria</taxon>
        <taxon>Pseudomonadati</taxon>
        <taxon>Pseudomonadota</taxon>
        <taxon>Betaproteobacteria</taxon>
        <taxon>Burkholderiales</taxon>
        <taxon>Oxalobacteraceae</taxon>
        <taxon>Undibacterium</taxon>
    </lineage>
</organism>